<dbReference type="PANTHER" id="PTHR30408:SF12">
    <property type="entry name" value="TYPE I RESTRICTION ENZYME MJAVIII SPECIFICITY SUBUNIT"/>
    <property type="match status" value="1"/>
</dbReference>
<sequence>MELINNYQLPEGYKKTEVGVIPEDWEVDKFINITEVITCGVAATPKYVTETTGKPFLSAQNVQNGRVIYDNYKFISKELFAQITKHNKPTKGDILYTRVGAGIGEAGVIEDNFEFAIYVSLTLIKPKYQKLDSYWIAYLLNSGRYKFLARNGLFAGAGVQNLNVEVVRNFAIPLPPLPEQKAIAQTLSDVDALIAALDKLIAKKRNIKTATMQQLLTGKTRLPGFGEGKGYKKSEVGVIPEDWEVKQLPEIAWFQEGPGVRNYQFAQSGVKLLNGTNIFRGKLTLDTTNRYISVSEAFGSYKHFLVDVGDILIASSGVTIDKFHEKLAFALPEHLPLCMNTSTIRFKANCHKTTNQYLYFFLQSDLFKAQIGKQATGSAQLNFGPAHLNKVSVVISQNSEEQKAIAQVFSDIDSEITALEKRRAKTQSIKQGMMQELLTGKTRLNFEHPLRGKVIHYEDPYEPVTPDSNN</sequence>
<feature type="domain" description="Type I restriction modification DNA specificity" evidence="4">
    <location>
        <begin position="240"/>
        <end position="423"/>
    </location>
</feature>
<accession>A0ABR9UEJ5</accession>
<dbReference type="PANTHER" id="PTHR30408">
    <property type="entry name" value="TYPE-1 RESTRICTION ENZYME ECOKI SPECIFICITY PROTEIN"/>
    <property type="match status" value="1"/>
</dbReference>
<evidence type="ECO:0000256" key="2">
    <source>
        <dbReference type="ARBA" id="ARBA00022747"/>
    </source>
</evidence>
<evidence type="ECO:0000259" key="4">
    <source>
        <dbReference type="Pfam" id="PF01420"/>
    </source>
</evidence>
<comment type="similarity">
    <text evidence="1">Belongs to the type-I restriction system S methylase family.</text>
</comment>
<dbReference type="InterPro" id="IPR000055">
    <property type="entry name" value="Restrct_endonuc_typeI_TRD"/>
</dbReference>
<dbReference type="RefSeq" id="WP_193870385.1">
    <property type="nucleotide sequence ID" value="NZ_JADEWU010000042.1"/>
</dbReference>
<evidence type="ECO:0000256" key="1">
    <source>
        <dbReference type="ARBA" id="ARBA00010923"/>
    </source>
</evidence>
<dbReference type="GO" id="GO:0004519">
    <property type="term" value="F:endonuclease activity"/>
    <property type="evidence" value="ECO:0007669"/>
    <property type="project" value="UniProtKB-KW"/>
</dbReference>
<dbReference type="InterPro" id="IPR052021">
    <property type="entry name" value="Type-I_RS_S_subunit"/>
</dbReference>
<keyword evidence="5" id="KW-0378">Hydrolase</keyword>
<reference evidence="5 6" key="1">
    <citation type="submission" date="2020-10" db="EMBL/GenBank/DDBJ databases">
        <authorList>
            <person name="Castelo-Branco R."/>
            <person name="Eusebio N."/>
            <person name="Adriana R."/>
            <person name="Vieira A."/>
            <person name="Brugerolle De Fraissinette N."/>
            <person name="Rezende De Castro R."/>
            <person name="Schneider M.P."/>
            <person name="Vasconcelos V."/>
            <person name="Leao P.N."/>
        </authorList>
    </citation>
    <scope>NUCLEOTIDE SEQUENCE [LARGE SCALE GENOMIC DNA]</scope>
    <source>
        <strain evidence="5 6">LEGE 06226</strain>
    </source>
</reference>
<dbReference type="Proteomes" id="UP000640725">
    <property type="component" value="Unassembled WGS sequence"/>
</dbReference>
<keyword evidence="6" id="KW-1185">Reference proteome</keyword>
<dbReference type="SUPFAM" id="SSF116734">
    <property type="entry name" value="DNA methylase specificity domain"/>
    <property type="match status" value="2"/>
</dbReference>
<keyword evidence="5" id="KW-0255">Endonuclease</keyword>
<dbReference type="Pfam" id="PF01420">
    <property type="entry name" value="Methylase_S"/>
    <property type="match status" value="2"/>
</dbReference>
<dbReference type="EMBL" id="JADEWU010000042">
    <property type="protein sequence ID" value="MBE9144890.1"/>
    <property type="molecule type" value="Genomic_DNA"/>
</dbReference>
<protein>
    <submittedName>
        <fullName evidence="5">Restriction endonuclease subunit S</fullName>
    </submittedName>
</protein>
<evidence type="ECO:0000313" key="6">
    <source>
        <dbReference type="Proteomes" id="UP000640725"/>
    </source>
</evidence>
<dbReference type="InterPro" id="IPR044946">
    <property type="entry name" value="Restrct_endonuc_typeI_TRD_sf"/>
</dbReference>
<gene>
    <name evidence="5" type="ORF">IQ236_16940</name>
</gene>
<dbReference type="Gene3D" id="1.10.287.1120">
    <property type="entry name" value="Bipartite methylase S protein"/>
    <property type="match status" value="1"/>
</dbReference>
<comment type="caution">
    <text evidence="5">The sequence shown here is derived from an EMBL/GenBank/DDBJ whole genome shotgun (WGS) entry which is preliminary data.</text>
</comment>
<evidence type="ECO:0000256" key="3">
    <source>
        <dbReference type="ARBA" id="ARBA00023125"/>
    </source>
</evidence>
<keyword evidence="3" id="KW-0238">DNA-binding</keyword>
<keyword evidence="5" id="KW-0540">Nuclease</keyword>
<name>A0ABR9UEJ5_9CYAN</name>
<evidence type="ECO:0000313" key="5">
    <source>
        <dbReference type="EMBL" id="MBE9144890.1"/>
    </source>
</evidence>
<organism evidence="5 6">
    <name type="scientific">Planktothrix mougeotii LEGE 06226</name>
    <dbReference type="NCBI Taxonomy" id="1828728"/>
    <lineage>
        <taxon>Bacteria</taxon>
        <taxon>Bacillati</taxon>
        <taxon>Cyanobacteriota</taxon>
        <taxon>Cyanophyceae</taxon>
        <taxon>Oscillatoriophycideae</taxon>
        <taxon>Oscillatoriales</taxon>
        <taxon>Microcoleaceae</taxon>
        <taxon>Planktothrix</taxon>
    </lineage>
</organism>
<feature type="domain" description="Type I restriction modification DNA specificity" evidence="4">
    <location>
        <begin position="22"/>
        <end position="199"/>
    </location>
</feature>
<dbReference type="CDD" id="cd17246">
    <property type="entry name" value="RMtype1_S_SonII-TRD2-CR2_like"/>
    <property type="match status" value="1"/>
</dbReference>
<dbReference type="Gene3D" id="3.90.220.20">
    <property type="entry name" value="DNA methylase specificity domains"/>
    <property type="match status" value="2"/>
</dbReference>
<keyword evidence="2" id="KW-0680">Restriction system</keyword>
<proteinExistence type="inferred from homology"/>